<dbReference type="OrthoDB" id="215174at2"/>
<dbReference type="AlphaFoldDB" id="A0A518DKU6"/>
<name>A0A518DKU6_9BACT</name>
<sequence length="70" mass="7737">MASAEHTTNWPDLAIGLYDRLTGRNAEITYEFQDMHLQVPSGAGEQAQHAEWVFSGTMKIRTSDAGTDPN</sequence>
<reference evidence="1 2" key="1">
    <citation type="submission" date="2019-02" db="EMBL/GenBank/DDBJ databases">
        <title>Deep-cultivation of Planctomycetes and their phenomic and genomic characterization uncovers novel biology.</title>
        <authorList>
            <person name="Wiegand S."/>
            <person name="Jogler M."/>
            <person name="Boedeker C."/>
            <person name="Pinto D."/>
            <person name="Vollmers J."/>
            <person name="Rivas-Marin E."/>
            <person name="Kohn T."/>
            <person name="Peeters S.H."/>
            <person name="Heuer A."/>
            <person name="Rast P."/>
            <person name="Oberbeckmann S."/>
            <person name="Bunk B."/>
            <person name="Jeske O."/>
            <person name="Meyerdierks A."/>
            <person name="Storesund J.E."/>
            <person name="Kallscheuer N."/>
            <person name="Luecker S."/>
            <person name="Lage O.M."/>
            <person name="Pohl T."/>
            <person name="Merkel B.J."/>
            <person name="Hornburger P."/>
            <person name="Mueller R.-W."/>
            <person name="Bruemmer F."/>
            <person name="Labrenz M."/>
            <person name="Spormann A.M."/>
            <person name="Op den Camp H."/>
            <person name="Overmann J."/>
            <person name="Amann R."/>
            <person name="Jetten M.S.M."/>
            <person name="Mascher T."/>
            <person name="Medema M.H."/>
            <person name="Devos D.P."/>
            <person name="Kaster A.-K."/>
            <person name="Ovreas L."/>
            <person name="Rohde M."/>
            <person name="Galperin M.Y."/>
            <person name="Jogler C."/>
        </authorList>
    </citation>
    <scope>NUCLEOTIDE SEQUENCE [LARGE SCALE GENOMIC DNA]</scope>
    <source>
        <strain evidence="1 2">Pla85_3_4</strain>
    </source>
</reference>
<dbReference type="Proteomes" id="UP000317648">
    <property type="component" value="Chromosome"/>
</dbReference>
<keyword evidence="2" id="KW-1185">Reference proteome</keyword>
<dbReference type="RefSeq" id="WP_145048430.1">
    <property type="nucleotide sequence ID" value="NZ_CP036433.1"/>
</dbReference>
<proteinExistence type="predicted"/>
<dbReference type="KEGG" id="lcre:Pla8534_02110"/>
<protein>
    <submittedName>
        <fullName evidence="1">Uncharacterized protein</fullName>
    </submittedName>
</protein>
<evidence type="ECO:0000313" key="1">
    <source>
        <dbReference type="EMBL" id="QDU92463.1"/>
    </source>
</evidence>
<accession>A0A518DKU6</accession>
<organism evidence="1 2">
    <name type="scientific">Lignipirellula cremea</name>
    <dbReference type="NCBI Taxonomy" id="2528010"/>
    <lineage>
        <taxon>Bacteria</taxon>
        <taxon>Pseudomonadati</taxon>
        <taxon>Planctomycetota</taxon>
        <taxon>Planctomycetia</taxon>
        <taxon>Pirellulales</taxon>
        <taxon>Pirellulaceae</taxon>
        <taxon>Lignipirellula</taxon>
    </lineage>
</organism>
<gene>
    <name evidence="1" type="ORF">Pla8534_02110</name>
</gene>
<evidence type="ECO:0000313" key="2">
    <source>
        <dbReference type="Proteomes" id="UP000317648"/>
    </source>
</evidence>
<dbReference type="EMBL" id="CP036433">
    <property type="protein sequence ID" value="QDU92463.1"/>
    <property type="molecule type" value="Genomic_DNA"/>
</dbReference>